<accession>A0A7W6J6P4</accession>
<dbReference type="EMBL" id="JACIEZ010000006">
    <property type="protein sequence ID" value="MBB4065806.1"/>
    <property type="molecule type" value="Genomic_DNA"/>
</dbReference>
<dbReference type="Gene3D" id="3.30.70.100">
    <property type="match status" value="1"/>
</dbReference>
<evidence type="ECO:0000313" key="2">
    <source>
        <dbReference type="EMBL" id="MBB4065806.1"/>
    </source>
</evidence>
<name>A0A7W6J6P4_9HYPH</name>
<dbReference type="Pfam" id="PF07045">
    <property type="entry name" value="DUF1330"/>
    <property type="match status" value="1"/>
</dbReference>
<feature type="domain" description="DUF1330" evidence="1">
    <location>
        <begin position="2"/>
        <end position="72"/>
    </location>
</feature>
<gene>
    <name evidence="2" type="ORF">GGR23_003014</name>
</gene>
<dbReference type="RefSeq" id="WP_183367101.1">
    <property type="nucleotide sequence ID" value="NZ_JACIEZ010000006.1"/>
</dbReference>
<dbReference type="AlphaFoldDB" id="A0A7W6J6P4"/>
<dbReference type="PANTHER" id="PTHR41521">
    <property type="match status" value="1"/>
</dbReference>
<protein>
    <submittedName>
        <fullName evidence="2">Uncharacterized protein (DUF1330 family)</fullName>
    </submittedName>
</protein>
<dbReference type="InterPro" id="IPR011008">
    <property type="entry name" value="Dimeric_a/b-barrel"/>
</dbReference>
<dbReference type="PANTHER" id="PTHR41521:SF4">
    <property type="entry name" value="BLR0684 PROTEIN"/>
    <property type="match status" value="1"/>
</dbReference>
<reference evidence="2 3" key="1">
    <citation type="submission" date="2020-08" db="EMBL/GenBank/DDBJ databases">
        <title>Genomic Encyclopedia of Type Strains, Phase IV (KMG-IV): sequencing the most valuable type-strain genomes for metagenomic binning, comparative biology and taxonomic classification.</title>
        <authorList>
            <person name="Goeker M."/>
        </authorList>
    </citation>
    <scope>NUCLEOTIDE SEQUENCE [LARGE SCALE GENOMIC DNA]</scope>
    <source>
        <strain evidence="2 3">DSM 29853</strain>
    </source>
</reference>
<sequence>MKIYVIGNLEITDLDQFLVYSRRVRELVAECGARFLVRGGNHYPIEGHWETHRLIVIEFPSRDVYDRFYASQA</sequence>
<dbReference type="SUPFAM" id="SSF54909">
    <property type="entry name" value="Dimeric alpha+beta barrel"/>
    <property type="match status" value="1"/>
</dbReference>
<dbReference type="InterPro" id="IPR010753">
    <property type="entry name" value="DUF1330"/>
</dbReference>
<evidence type="ECO:0000313" key="3">
    <source>
        <dbReference type="Proteomes" id="UP000528286"/>
    </source>
</evidence>
<organism evidence="2 3">
    <name type="scientific">Gellertiella hungarica</name>
    <dbReference type="NCBI Taxonomy" id="1572859"/>
    <lineage>
        <taxon>Bacteria</taxon>
        <taxon>Pseudomonadati</taxon>
        <taxon>Pseudomonadota</taxon>
        <taxon>Alphaproteobacteria</taxon>
        <taxon>Hyphomicrobiales</taxon>
        <taxon>Rhizobiaceae</taxon>
        <taxon>Gellertiella</taxon>
    </lineage>
</organism>
<comment type="caution">
    <text evidence="2">The sequence shown here is derived from an EMBL/GenBank/DDBJ whole genome shotgun (WGS) entry which is preliminary data.</text>
</comment>
<keyword evidence="3" id="KW-1185">Reference proteome</keyword>
<proteinExistence type="predicted"/>
<dbReference type="Proteomes" id="UP000528286">
    <property type="component" value="Unassembled WGS sequence"/>
</dbReference>
<evidence type="ECO:0000259" key="1">
    <source>
        <dbReference type="Pfam" id="PF07045"/>
    </source>
</evidence>